<dbReference type="EMBL" id="WBZJ01000004">
    <property type="protein sequence ID" value="KAB3519274.1"/>
    <property type="molecule type" value="Genomic_DNA"/>
</dbReference>
<feature type="transmembrane region" description="Helical" evidence="13">
    <location>
        <begin position="123"/>
        <end position="146"/>
    </location>
</feature>
<gene>
    <name evidence="16" type="ORF">F8377_09850</name>
</gene>
<evidence type="ECO:0000313" key="17">
    <source>
        <dbReference type="Proteomes" id="UP000436181"/>
    </source>
</evidence>
<keyword evidence="8 13" id="KW-0812">Transmembrane</keyword>
<evidence type="ECO:0000256" key="5">
    <source>
        <dbReference type="ARBA" id="ARBA00020482"/>
    </source>
</evidence>
<keyword evidence="17" id="KW-1185">Reference proteome</keyword>
<feature type="transmembrane region" description="Helical" evidence="13">
    <location>
        <begin position="36"/>
        <end position="57"/>
    </location>
</feature>
<evidence type="ECO:0000256" key="6">
    <source>
        <dbReference type="ARBA" id="ARBA00022475"/>
    </source>
</evidence>
<comment type="similarity">
    <text evidence="3">Belongs to the glycosyltransferase 85 family.</text>
</comment>
<name>A0ABQ6VCI0_9CORY</name>
<comment type="subcellular location">
    <subcellularLocation>
        <location evidence="1">Cell membrane</location>
        <topology evidence="1">Multi-pass membrane protein</topology>
    </subcellularLocation>
</comment>
<feature type="transmembrane region" description="Helical" evidence="13">
    <location>
        <begin position="188"/>
        <end position="206"/>
    </location>
</feature>
<comment type="pathway">
    <text evidence="2">Cell wall biogenesis; cell wall polysaccharide biosynthesis.</text>
</comment>
<evidence type="ECO:0000256" key="1">
    <source>
        <dbReference type="ARBA" id="ARBA00004651"/>
    </source>
</evidence>
<evidence type="ECO:0000256" key="7">
    <source>
        <dbReference type="ARBA" id="ARBA00022679"/>
    </source>
</evidence>
<evidence type="ECO:0000313" key="16">
    <source>
        <dbReference type="EMBL" id="KAB3519274.1"/>
    </source>
</evidence>
<reference evidence="16 17" key="1">
    <citation type="submission" date="2019-10" db="EMBL/GenBank/DDBJ databases">
        <title>Corynebacterium sp novel species isolated from the respiratory tract of Marmot.</title>
        <authorList>
            <person name="Zhang G."/>
        </authorList>
    </citation>
    <scope>NUCLEOTIDE SEQUENCE [LARGE SCALE GENOMIC DNA]</scope>
    <source>
        <strain evidence="16 17">336</strain>
    </source>
</reference>
<comment type="catalytic activity">
    <reaction evidence="12">
        <text>Adds an alpha-D-arabinofuranosyl group from trans,octacis-decaprenylphospho-beta-D-arabinofuranose at the 5-O-position of the eighth, tenth and twelfth galactofuranose unit of the galactofuranan chain of [beta-D-galactofuranosyl-(1-&gt;5)-beta-D-galactofuranosyl-(1-&gt;6)]14-beta-D-galactofuranosyl-(1-&gt;5)-beta-D-galactofuranosyl-(1-&gt;4)-alpha-L-rhamnopyranosyl-(1-&gt;3)-N-acetyl-alpha-D-glucosaminyl-diphospho-trans,octacis-decaprenol.</text>
        <dbReference type="EC" id="2.4.2.46"/>
    </reaction>
</comment>
<dbReference type="InterPro" id="IPR020959">
    <property type="entry name" value="ArabinofuranosylTrfase_AftA_C"/>
</dbReference>
<comment type="caution">
    <text evidence="16">The sequence shown here is derived from an EMBL/GenBank/DDBJ whole genome shotgun (WGS) entry which is preliminary data.</text>
</comment>
<evidence type="ECO:0000256" key="12">
    <source>
        <dbReference type="ARBA" id="ARBA00034030"/>
    </source>
</evidence>
<evidence type="ECO:0000256" key="11">
    <source>
        <dbReference type="ARBA" id="ARBA00033184"/>
    </source>
</evidence>
<keyword evidence="7" id="KW-0808">Transferase</keyword>
<feature type="domain" description="Arabinofuranosyltransferase AftA C-terminal" evidence="14">
    <location>
        <begin position="498"/>
        <end position="698"/>
    </location>
</feature>
<evidence type="ECO:0000256" key="2">
    <source>
        <dbReference type="ARBA" id="ARBA00004776"/>
    </source>
</evidence>
<dbReference type="RefSeq" id="WP_151844905.1">
    <property type="nucleotide sequence ID" value="NZ_WBZJ01000004.1"/>
</dbReference>
<evidence type="ECO:0000256" key="10">
    <source>
        <dbReference type="ARBA" id="ARBA00023136"/>
    </source>
</evidence>
<evidence type="ECO:0000256" key="13">
    <source>
        <dbReference type="SAM" id="Phobius"/>
    </source>
</evidence>
<feature type="transmembrane region" description="Helical" evidence="13">
    <location>
        <begin position="333"/>
        <end position="353"/>
    </location>
</feature>
<dbReference type="EC" id="2.4.2.46" evidence="4"/>
<sequence length="703" mass="76286">MTDVDVRDRTTSCDVPEETHAHADYAVDPLSLKQTFLRLIAVGITAAVVTLMAWAVLRSISWPAYNSSWVLRALATAGSMIVTVTTAWICYRWIQTGTRRRSEDAQAEAADRQGTAKPQRSRVAAFILQFLGYLAPAGLVITSTAIPLAATHLYLDGISVDNEFRTQYLTRMADSLSHADMAYVDIPSFYPGLWFFGGGALAHLVGMSGWAVFQPWALATIAMAGSMVAVVWHRILGSFVVAVATALASTAVVLVVAPEEPYAAVVALGMAPGLILARRAVTGGNAALIATIAYLGLSANLYTLFTAISALAVVMIALGVAWSRKAFAPIVRLVIIGVSSLAIAAVGWGPYILRLLSDPHDPAGTAQHYLPEAGTELPTPFFDDPTIAIASLIGLFWLIWRYRDEDTRAVTIGLATCFLWVVMSMLMPLAGSTLLGFRVGGPIAVLLTVAGVLGVAQFRLNGLKKFYPELGNLRESTLATRLMVIVLALACVSYTSLIPEKNEEKIDLAYTDSDGNGNRGDKFPADATTYYQYIDRVLHDALGQRAGSVVLTDESNFLAYYPYNSFQAFTAHYANPLGQYSKRAQDIEEWTTISDPQELQDAMATAEREHGFKQPDALVLRGQLELKESAKQLAELKPEEGQFPTTTGVGKDGFSYKIADDIYPNNPNVRFRTVTFKPQAFTEGWDLTQVGPFVVAVRQAAET</sequence>
<feature type="transmembrane region" description="Helical" evidence="13">
    <location>
        <begin position="439"/>
        <end position="458"/>
    </location>
</feature>
<dbReference type="Pfam" id="PF12250">
    <property type="entry name" value="AftA_N"/>
    <property type="match status" value="1"/>
</dbReference>
<evidence type="ECO:0000256" key="9">
    <source>
        <dbReference type="ARBA" id="ARBA00022989"/>
    </source>
</evidence>
<protein>
    <recommendedName>
        <fullName evidence="5">Galactan 5-O-arabinofuranosyltransferase</fullName>
        <ecNumber evidence="4">2.4.2.46</ecNumber>
    </recommendedName>
    <alternativeName>
        <fullName evidence="11">Arabinofuranosyltransferase AftA</fullName>
    </alternativeName>
</protein>
<evidence type="ECO:0000256" key="4">
    <source>
        <dbReference type="ARBA" id="ARBA00012037"/>
    </source>
</evidence>
<feature type="transmembrane region" description="Helical" evidence="13">
    <location>
        <begin position="409"/>
        <end position="427"/>
    </location>
</feature>
<keyword evidence="6" id="KW-1003">Cell membrane</keyword>
<feature type="transmembrane region" description="Helical" evidence="13">
    <location>
        <begin position="478"/>
        <end position="497"/>
    </location>
</feature>
<keyword evidence="10 13" id="KW-0472">Membrane</keyword>
<dbReference type="Proteomes" id="UP000436181">
    <property type="component" value="Unassembled WGS sequence"/>
</dbReference>
<evidence type="ECO:0000256" key="3">
    <source>
        <dbReference type="ARBA" id="ARBA00009655"/>
    </source>
</evidence>
<feature type="transmembrane region" description="Helical" evidence="13">
    <location>
        <begin position="385"/>
        <end position="402"/>
    </location>
</feature>
<feature type="domain" description="Arabinofuranosyltransferase AftA N-terminal" evidence="15">
    <location>
        <begin position="39"/>
        <end position="490"/>
    </location>
</feature>
<proteinExistence type="inferred from homology"/>
<organism evidence="16 17">
    <name type="scientific">Corynebacterium zhongnanshanii</name>
    <dbReference type="NCBI Taxonomy" id="2768834"/>
    <lineage>
        <taxon>Bacteria</taxon>
        <taxon>Bacillati</taxon>
        <taxon>Actinomycetota</taxon>
        <taxon>Actinomycetes</taxon>
        <taxon>Mycobacteriales</taxon>
        <taxon>Corynebacteriaceae</taxon>
        <taxon>Corynebacterium</taxon>
    </lineage>
</organism>
<accession>A0ABQ6VCI0</accession>
<feature type="transmembrane region" description="Helical" evidence="13">
    <location>
        <begin position="238"/>
        <end position="257"/>
    </location>
</feature>
<dbReference type="InterPro" id="IPR020963">
    <property type="entry name" value="ArabinofuranosylTrfase_AftA_N"/>
</dbReference>
<keyword evidence="9 13" id="KW-1133">Transmembrane helix</keyword>
<evidence type="ECO:0000259" key="14">
    <source>
        <dbReference type="Pfam" id="PF12249"/>
    </source>
</evidence>
<feature type="transmembrane region" description="Helical" evidence="13">
    <location>
        <begin position="69"/>
        <end position="91"/>
    </location>
</feature>
<evidence type="ECO:0000259" key="15">
    <source>
        <dbReference type="Pfam" id="PF12250"/>
    </source>
</evidence>
<feature type="transmembrane region" description="Helical" evidence="13">
    <location>
        <begin position="301"/>
        <end position="321"/>
    </location>
</feature>
<evidence type="ECO:0000256" key="8">
    <source>
        <dbReference type="ARBA" id="ARBA00022692"/>
    </source>
</evidence>
<dbReference type="Pfam" id="PF12249">
    <property type="entry name" value="AftA_C"/>
    <property type="match status" value="1"/>
</dbReference>